<protein>
    <submittedName>
        <fullName evidence="2">Polysaccharide pyruvyl transferase family protein</fullName>
    </submittedName>
</protein>
<keyword evidence="2" id="KW-0808">Transferase</keyword>
<dbReference type="PANTHER" id="PTHR36836:SF1">
    <property type="entry name" value="COLANIC ACID BIOSYNTHESIS PROTEIN WCAK"/>
    <property type="match status" value="1"/>
</dbReference>
<dbReference type="SUPFAM" id="SSF53756">
    <property type="entry name" value="UDP-Glycosyltransferase/glycogen phosphorylase"/>
    <property type="match status" value="1"/>
</dbReference>
<dbReference type="Proteomes" id="UP001652431">
    <property type="component" value="Unassembled WGS sequence"/>
</dbReference>
<feature type="domain" description="Polysaccharide pyruvyl transferase" evidence="1">
    <location>
        <begin position="13"/>
        <end position="306"/>
    </location>
</feature>
<proteinExistence type="predicted"/>
<dbReference type="EMBL" id="JAOQJU010000001">
    <property type="protein sequence ID" value="MCU6685268.1"/>
    <property type="molecule type" value="Genomic_DNA"/>
</dbReference>
<evidence type="ECO:0000259" key="1">
    <source>
        <dbReference type="Pfam" id="PF04230"/>
    </source>
</evidence>
<keyword evidence="3" id="KW-1185">Reference proteome</keyword>
<name>A0ABT2RIP3_9FIRM</name>
<evidence type="ECO:0000313" key="3">
    <source>
        <dbReference type="Proteomes" id="UP001652431"/>
    </source>
</evidence>
<dbReference type="RefSeq" id="WP_158367521.1">
    <property type="nucleotide sequence ID" value="NZ_JAOQJU010000001.1"/>
</dbReference>
<gene>
    <name evidence="2" type="ORF">OCV99_01650</name>
</gene>
<accession>A0ABT2RIP3</accession>
<dbReference type="InterPro" id="IPR007345">
    <property type="entry name" value="Polysacch_pyruvyl_Trfase"/>
</dbReference>
<comment type="caution">
    <text evidence="2">The sequence shown here is derived from an EMBL/GenBank/DDBJ whole genome shotgun (WGS) entry which is preliminary data.</text>
</comment>
<sequence>MKKVLIYAYMAGNLGDDLMVLVLCQRYPNVNFRLWADKSYKKRFQHIRNLKVYSPDDKKVLFWNRFWNKMKRNDKDIFGMLVRNSDATVHVGGSVYIQHENYEATYNLDNMLRSASKRMYVCGANFGPYEDEEYYRRYYDLLKRYDGVCFRDQYSYQLFKELPNVRYAPDIVFNYKTPESNKCSEKRQVLFSVIRLDDRKGKFAISQYAENYRRFMVKLAETYIQKGYKVKFVSFCKMQGDEQAILQITEAISPDKKEEVDVYFYRDNLAECLELFDESEVVVGTRFHSIILGWLKGKKVLPIVYDKKTLHVLEDNKCRNYVELGQLDHIDTDSLPDKAERLPEEQREYLIRAAEGQFEKLNELLEDR</sequence>
<evidence type="ECO:0000313" key="2">
    <source>
        <dbReference type="EMBL" id="MCU6685268.1"/>
    </source>
</evidence>
<reference evidence="2 3" key="1">
    <citation type="journal article" date="2021" name="ISME Commun">
        <title>Automated analysis of genomic sequences facilitates high-throughput and comprehensive description of bacteria.</title>
        <authorList>
            <person name="Hitch T.C.A."/>
        </authorList>
    </citation>
    <scope>NUCLEOTIDE SEQUENCE [LARGE SCALE GENOMIC DNA]</scope>
    <source>
        <strain evidence="2 3">Sanger_03</strain>
    </source>
</reference>
<dbReference type="GO" id="GO:0016740">
    <property type="term" value="F:transferase activity"/>
    <property type="evidence" value="ECO:0007669"/>
    <property type="project" value="UniProtKB-KW"/>
</dbReference>
<dbReference type="Pfam" id="PF04230">
    <property type="entry name" value="PS_pyruv_trans"/>
    <property type="match status" value="1"/>
</dbReference>
<organism evidence="2 3">
    <name type="scientific">Dorea acetigenes</name>
    <dbReference type="NCBI Taxonomy" id="2981787"/>
    <lineage>
        <taxon>Bacteria</taxon>
        <taxon>Bacillati</taxon>
        <taxon>Bacillota</taxon>
        <taxon>Clostridia</taxon>
        <taxon>Lachnospirales</taxon>
        <taxon>Lachnospiraceae</taxon>
        <taxon>Dorea</taxon>
    </lineage>
</organism>
<dbReference type="PANTHER" id="PTHR36836">
    <property type="entry name" value="COLANIC ACID BIOSYNTHESIS PROTEIN WCAK"/>
    <property type="match status" value="1"/>
</dbReference>